<name>F0ZQC3_DICPU</name>
<sequence>MVIISLSLSKEAKVLEKQLEDIFNRLKDDENFNHKNYAYDKKNNTLVCRITGKTVPHDLEKIFDIVESSFNEHQNKTKEKNIKKEYNNSDTVKKVQKIINKKNIKIEDKLVDELCNQILSSLSSNRTAPITRSHSNKKDEDEEVVASKKVTKKNNTTAKAKNNNTAIAKYKNLMTDKYYTGLFSVTFDKIENIDDTIKELKDEMALILKELSEKK</sequence>
<dbReference type="Proteomes" id="UP000001064">
    <property type="component" value="Unassembled WGS sequence"/>
</dbReference>
<dbReference type="RefSeq" id="XP_003289618.1">
    <property type="nucleotide sequence ID" value="XM_003289570.1"/>
</dbReference>
<gene>
    <name evidence="1" type="ORF">DICPUDRAFT_92339</name>
</gene>
<dbReference type="GeneID" id="10502808"/>
<dbReference type="KEGG" id="dpp:DICPUDRAFT_92339"/>
<organism evidence="1 2">
    <name type="scientific">Dictyostelium purpureum</name>
    <name type="common">Slime mold</name>
    <dbReference type="NCBI Taxonomy" id="5786"/>
    <lineage>
        <taxon>Eukaryota</taxon>
        <taxon>Amoebozoa</taxon>
        <taxon>Evosea</taxon>
        <taxon>Eumycetozoa</taxon>
        <taxon>Dictyostelia</taxon>
        <taxon>Dictyosteliales</taxon>
        <taxon>Dictyosteliaceae</taxon>
        <taxon>Dictyostelium</taxon>
    </lineage>
</organism>
<reference evidence="2" key="1">
    <citation type="journal article" date="2011" name="Genome Biol.">
        <title>Comparative genomics of the social amoebae Dictyostelium discoideum and Dictyostelium purpureum.</title>
        <authorList>
            <consortium name="US DOE Joint Genome Institute (JGI-PGF)"/>
            <person name="Sucgang R."/>
            <person name="Kuo A."/>
            <person name="Tian X."/>
            <person name="Salerno W."/>
            <person name="Parikh A."/>
            <person name="Feasley C.L."/>
            <person name="Dalin E."/>
            <person name="Tu H."/>
            <person name="Huang E."/>
            <person name="Barry K."/>
            <person name="Lindquist E."/>
            <person name="Shapiro H."/>
            <person name="Bruce D."/>
            <person name="Schmutz J."/>
            <person name="Salamov A."/>
            <person name="Fey P."/>
            <person name="Gaudet P."/>
            <person name="Anjard C."/>
            <person name="Babu M.M."/>
            <person name="Basu S."/>
            <person name="Bushmanova Y."/>
            <person name="van der Wel H."/>
            <person name="Katoh-Kurasawa M."/>
            <person name="Dinh C."/>
            <person name="Coutinho P.M."/>
            <person name="Saito T."/>
            <person name="Elias M."/>
            <person name="Schaap P."/>
            <person name="Kay R.R."/>
            <person name="Henrissat B."/>
            <person name="Eichinger L."/>
            <person name="Rivero F."/>
            <person name="Putnam N.H."/>
            <person name="West C.M."/>
            <person name="Loomis W.F."/>
            <person name="Chisholm R.L."/>
            <person name="Shaulsky G."/>
            <person name="Strassmann J.E."/>
            <person name="Queller D.C."/>
            <person name="Kuspa A."/>
            <person name="Grigoriev I.V."/>
        </authorList>
    </citation>
    <scope>NUCLEOTIDE SEQUENCE [LARGE SCALE GENOMIC DNA]</scope>
    <source>
        <strain evidence="2">QSDP1</strain>
    </source>
</reference>
<dbReference type="VEuPathDB" id="AmoebaDB:DICPUDRAFT_92339"/>
<dbReference type="AlphaFoldDB" id="F0ZQC3"/>
<accession>F0ZQC3</accession>
<evidence type="ECO:0000313" key="1">
    <source>
        <dbReference type="EMBL" id="EGC33880.1"/>
    </source>
</evidence>
<evidence type="ECO:0000313" key="2">
    <source>
        <dbReference type="Proteomes" id="UP000001064"/>
    </source>
</evidence>
<protein>
    <submittedName>
        <fullName evidence="1">Expressed protein</fullName>
    </submittedName>
</protein>
<dbReference type="InParanoid" id="F0ZQC3"/>
<proteinExistence type="predicted"/>
<dbReference type="EMBL" id="GL871122">
    <property type="protein sequence ID" value="EGC33880.1"/>
    <property type="molecule type" value="Genomic_DNA"/>
</dbReference>
<keyword evidence="2" id="KW-1185">Reference proteome</keyword>